<protein>
    <submittedName>
        <fullName evidence="2">Uncharacterized protein</fullName>
    </submittedName>
</protein>
<reference evidence="2 3" key="1">
    <citation type="submission" date="2018-08" db="EMBL/GenBank/DDBJ databases">
        <title>Lysobacter soli KCTC 22011, whole genome shotgun sequence.</title>
        <authorList>
            <person name="Zhang X."/>
            <person name="Feng G."/>
            <person name="Zhu H."/>
        </authorList>
    </citation>
    <scope>NUCLEOTIDE SEQUENCE [LARGE SCALE GENOMIC DNA]</scope>
    <source>
        <strain evidence="2 3">KCTC 22011</strain>
    </source>
</reference>
<evidence type="ECO:0000256" key="1">
    <source>
        <dbReference type="SAM" id="MobiDB-lite"/>
    </source>
</evidence>
<evidence type="ECO:0000313" key="2">
    <source>
        <dbReference type="EMBL" id="RDY66875.1"/>
    </source>
</evidence>
<feature type="region of interest" description="Disordered" evidence="1">
    <location>
        <begin position="281"/>
        <end position="307"/>
    </location>
</feature>
<gene>
    <name evidence="2" type="ORF">DX912_12255</name>
</gene>
<dbReference type="EMBL" id="QTJR01000007">
    <property type="protein sequence ID" value="RDY66875.1"/>
    <property type="molecule type" value="Genomic_DNA"/>
</dbReference>
<accession>A0A3D8VC77</accession>
<feature type="compositionally biased region" description="Basic and acidic residues" evidence="1">
    <location>
        <begin position="288"/>
        <end position="298"/>
    </location>
</feature>
<comment type="caution">
    <text evidence="2">The sequence shown here is derived from an EMBL/GenBank/DDBJ whole genome shotgun (WGS) entry which is preliminary data.</text>
</comment>
<dbReference type="AlphaFoldDB" id="A0A3D8VC77"/>
<sequence>MAEWLASPSMQSTAHGVLTTALFAPALGNGNTDAVQRQVDAALALAAEMAPDDVEIAWLEATRCPAEATACDAGGAIERLQRLEPDNAAVWLLAGDRTGRGDEAAFDRYLRRAAQASTYDTHFGVAERMLEAQMATLPLPARSREVDAYLRARAGFGPGPRLDDREVRLMLAAGQSWIDMPPFARLHDACRMPQPPGRIATCRSVLTRMADGNSAFPRMIATGLMTELADGTARPAWAERYRVTLWTVMGSPPTPGPELQRALFERGDYLAVEEWLRANGRRMPPDWLPKDPQQRDRILGQPVRPPG</sequence>
<evidence type="ECO:0000313" key="3">
    <source>
        <dbReference type="Proteomes" id="UP000256829"/>
    </source>
</evidence>
<name>A0A3D8VC77_9GAMM</name>
<dbReference type="Proteomes" id="UP000256829">
    <property type="component" value="Unassembled WGS sequence"/>
</dbReference>
<keyword evidence="3" id="KW-1185">Reference proteome</keyword>
<organism evidence="2 3">
    <name type="scientific">Lysobacter soli</name>
    <dbReference type="NCBI Taxonomy" id="453783"/>
    <lineage>
        <taxon>Bacteria</taxon>
        <taxon>Pseudomonadati</taxon>
        <taxon>Pseudomonadota</taxon>
        <taxon>Gammaproteobacteria</taxon>
        <taxon>Lysobacterales</taxon>
        <taxon>Lysobacteraceae</taxon>
        <taxon>Lysobacter</taxon>
    </lineage>
</organism>
<proteinExistence type="predicted"/>